<evidence type="ECO:0000256" key="1">
    <source>
        <dbReference type="SAM" id="MobiDB-lite"/>
    </source>
</evidence>
<reference evidence="2 3" key="1">
    <citation type="submission" date="2018-03" db="EMBL/GenBank/DDBJ databases">
        <title>Genomic Encyclopedia of Type Strains, Phase III (KMG-III): the genomes of soil and plant-associated and newly described type strains.</title>
        <authorList>
            <person name="Whitman W."/>
        </authorList>
    </citation>
    <scope>NUCLEOTIDE SEQUENCE [LARGE SCALE GENOMIC DNA]</scope>
    <source>
        <strain evidence="2 3">CGMCC 4.7097</strain>
    </source>
</reference>
<organism evidence="2 3">
    <name type="scientific">Saccharothrix carnea</name>
    <dbReference type="NCBI Taxonomy" id="1280637"/>
    <lineage>
        <taxon>Bacteria</taxon>
        <taxon>Bacillati</taxon>
        <taxon>Actinomycetota</taxon>
        <taxon>Actinomycetes</taxon>
        <taxon>Pseudonocardiales</taxon>
        <taxon>Pseudonocardiaceae</taxon>
        <taxon>Saccharothrix</taxon>
    </lineage>
</organism>
<feature type="region of interest" description="Disordered" evidence="1">
    <location>
        <begin position="22"/>
        <end position="50"/>
    </location>
</feature>
<accession>A0A2P8IF16</accession>
<comment type="caution">
    <text evidence="2">The sequence shown here is derived from an EMBL/GenBank/DDBJ whole genome shotgun (WGS) entry which is preliminary data.</text>
</comment>
<protein>
    <recommendedName>
        <fullName evidence="4">FAD binding domain-containing protein</fullName>
    </recommendedName>
</protein>
<feature type="compositionally biased region" description="Basic and acidic residues" evidence="1">
    <location>
        <begin position="26"/>
        <end position="50"/>
    </location>
</feature>
<gene>
    <name evidence="2" type="ORF">B0I31_10238</name>
</gene>
<proteinExistence type="predicted"/>
<dbReference type="InterPro" id="IPR036188">
    <property type="entry name" value="FAD/NAD-bd_sf"/>
</dbReference>
<sequence>MHEPTAKTVVLESPVMVAPLRVGHAVRTDSEDLEREKDAGSRSADRHERRVSGVVDAVVAGACPAGSAAALALVRAGYDVVLAEAGRFDRPRPGETLSPPSVRLLERLGLPVGGVPSWGAESAWGAGSR</sequence>
<dbReference type="Proteomes" id="UP000241118">
    <property type="component" value="Unassembled WGS sequence"/>
</dbReference>
<dbReference type="EMBL" id="PYAX01000002">
    <property type="protein sequence ID" value="PSL57061.1"/>
    <property type="molecule type" value="Genomic_DNA"/>
</dbReference>
<dbReference type="RefSeq" id="WP_106614077.1">
    <property type="nucleotide sequence ID" value="NZ_PYAX01000002.1"/>
</dbReference>
<dbReference type="SUPFAM" id="SSF51905">
    <property type="entry name" value="FAD/NAD(P)-binding domain"/>
    <property type="match status" value="1"/>
</dbReference>
<evidence type="ECO:0000313" key="3">
    <source>
        <dbReference type="Proteomes" id="UP000241118"/>
    </source>
</evidence>
<name>A0A2P8IF16_SACCR</name>
<evidence type="ECO:0008006" key="4">
    <source>
        <dbReference type="Google" id="ProtNLM"/>
    </source>
</evidence>
<keyword evidence="3" id="KW-1185">Reference proteome</keyword>
<evidence type="ECO:0000313" key="2">
    <source>
        <dbReference type="EMBL" id="PSL57061.1"/>
    </source>
</evidence>
<dbReference type="AlphaFoldDB" id="A0A2P8IF16"/>
<dbReference type="Gene3D" id="3.50.50.60">
    <property type="entry name" value="FAD/NAD(P)-binding domain"/>
    <property type="match status" value="1"/>
</dbReference>
<dbReference type="OrthoDB" id="9799983at2"/>